<dbReference type="Pfam" id="PF01494">
    <property type="entry name" value="FAD_binding_3"/>
    <property type="match status" value="1"/>
</dbReference>
<keyword evidence="4" id="KW-0560">Oxidoreductase</keyword>
<dbReference type="InterPro" id="IPR002938">
    <property type="entry name" value="FAD-bd"/>
</dbReference>
<dbReference type="Proteomes" id="UP000092154">
    <property type="component" value="Unassembled WGS sequence"/>
</dbReference>
<organism evidence="6 7">
    <name type="scientific">Rhizopogon vinicolor AM-OR11-026</name>
    <dbReference type="NCBI Taxonomy" id="1314800"/>
    <lineage>
        <taxon>Eukaryota</taxon>
        <taxon>Fungi</taxon>
        <taxon>Dikarya</taxon>
        <taxon>Basidiomycota</taxon>
        <taxon>Agaricomycotina</taxon>
        <taxon>Agaricomycetes</taxon>
        <taxon>Agaricomycetidae</taxon>
        <taxon>Boletales</taxon>
        <taxon>Suillineae</taxon>
        <taxon>Rhizopogonaceae</taxon>
        <taxon>Rhizopogon</taxon>
    </lineage>
</organism>
<comment type="cofactor">
    <cofactor evidence="1">
        <name>FAD</name>
        <dbReference type="ChEBI" id="CHEBI:57692"/>
    </cofactor>
</comment>
<evidence type="ECO:0000256" key="2">
    <source>
        <dbReference type="ARBA" id="ARBA00022630"/>
    </source>
</evidence>
<evidence type="ECO:0000313" key="6">
    <source>
        <dbReference type="EMBL" id="OAX39343.1"/>
    </source>
</evidence>
<dbReference type="GO" id="GO:0016709">
    <property type="term" value="F:oxidoreductase activity, acting on paired donors, with incorporation or reduction of molecular oxygen, NAD(P)H as one donor, and incorporation of one atom of oxygen"/>
    <property type="evidence" value="ECO:0007669"/>
    <property type="project" value="UniProtKB-ARBA"/>
</dbReference>
<sequence>GAGPVGLVAALTHLQNDIPVRIIDKDPNPRIGQRDAGIWPRPLEVFNFLDVPEVKDLGVLFPLHKLGTKEPSELQRMFLVIEPTPAIPFFIPKMWGQDLLELTLRRHLEKCPCFVETGTEMQSFKQSGEEVTAVLAKTQGEDGILETFTTKWMIGADGAKGVVRKQLGLTFQGETRDDFHMVTGDICLTCAGLNRVISPYFIRRQHS</sequence>
<accession>A0A1B7N3B8</accession>
<dbReference type="GO" id="GO:0071949">
    <property type="term" value="F:FAD binding"/>
    <property type="evidence" value="ECO:0007669"/>
    <property type="project" value="InterPro"/>
</dbReference>
<dbReference type="InParanoid" id="A0A1B7N3B8"/>
<name>A0A1B7N3B8_9AGAM</name>
<evidence type="ECO:0000256" key="1">
    <source>
        <dbReference type="ARBA" id="ARBA00001974"/>
    </source>
</evidence>
<dbReference type="PANTHER" id="PTHR43004">
    <property type="entry name" value="TRK SYSTEM POTASSIUM UPTAKE PROTEIN"/>
    <property type="match status" value="1"/>
</dbReference>
<dbReference type="InterPro" id="IPR050641">
    <property type="entry name" value="RIFMO-like"/>
</dbReference>
<keyword evidence="3" id="KW-0274">FAD</keyword>
<dbReference type="InterPro" id="IPR036188">
    <property type="entry name" value="FAD/NAD-bd_sf"/>
</dbReference>
<dbReference type="EMBL" id="KV448253">
    <property type="protein sequence ID" value="OAX39343.1"/>
    <property type="molecule type" value="Genomic_DNA"/>
</dbReference>
<feature type="non-terminal residue" evidence="6">
    <location>
        <position position="1"/>
    </location>
</feature>
<dbReference type="OrthoDB" id="2690153at2759"/>
<dbReference type="PANTHER" id="PTHR43004:SF19">
    <property type="entry name" value="BINDING MONOOXYGENASE, PUTATIVE (JCVI)-RELATED"/>
    <property type="match status" value="1"/>
</dbReference>
<feature type="domain" description="FAD-binding" evidence="5">
    <location>
        <begin position="1"/>
        <end position="182"/>
    </location>
</feature>
<evidence type="ECO:0000313" key="7">
    <source>
        <dbReference type="Proteomes" id="UP000092154"/>
    </source>
</evidence>
<gene>
    <name evidence="6" type="ORF">K503DRAFT_689804</name>
</gene>
<keyword evidence="2" id="KW-0285">Flavoprotein</keyword>
<dbReference type="STRING" id="1314800.A0A1B7N3B8"/>
<reference evidence="6 7" key="1">
    <citation type="submission" date="2016-06" db="EMBL/GenBank/DDBJ databases">
        <title>Comparative genomics of the ectomycorrhizal sister species Rhizopogon vinicolor and Rhizopogon vesiculosus (Basidiomycota: Boletales) reveals a divergence of the mating type B locus.</title>
        <authorList>
            <consortium name="DOE Joint Genome Institute"/>
            <person name="Mujic A.B."/>
            <person name="Kuo A."/>
            <person name="Tritt A."/>
            <person name="Lipzen A."/>
            <person name="Chen C."/>
            <person name="Johnson J."/>
            <person name="Sharma A."/>
            <person name="Barry K."/>
            <person name="Grigoriev I.V."/>
            <person name="Spatafora J.W."/>
        </authorList>
    </citation>
    <scope>NUCLEOTIDE SEQUENCE [LARGE SCALE GENOMIC DNA]</scope>
    <source>
        <strain evidence="6 7">AM-OR11-026</strain>
    </source>
</reference>
<evidence type="ECO:0000256" key="4">
    <source>
        <dbReference type="ARBA" id="ARBA00023002"/>
    </source>
</evidence>
<protein>
    <submittedName>
        <fullName evidence="6">FAD/NAD(P)-binding domain-containing protein</fullName>
    </submittedName>
</protein>
<proteinExistence type="predicted"/>
<evidence type="ECO:0000259" key="5">
    <source>
        <dbReference type="Pfam" id="PF01494"/>
    </source>
</evidence>
<evidence type="ECO:0000256" key="3">
    <source>
        <dbReference type="ARBA" id="ARBA00022827"/>
    </source>
</evidence>
<dbReference type="SUPFAM" id="SSF51905">
    <property type="entry name" value="FAD/NAD(P)-binding domain"/>
    <property type="match status" value="1"/>
</dbReference>
<keyword evidence="7" id="KW-1185">Reference proteome</keyword>
<dbReference type="Gene3D" id="3.50.50.60">
    <property type="entry name" value="FAD/NAD(P)-binding domain"/>
    <property type="match status" value="1"/>
</dbReference>
<dbReference type="AlphaFoldDB" id="A0A1B7N3B8"/>